<feature type="transmembrane region" description="Helical" evidence="1">
    <location>
        <begin position="187"/>
        <end position="206"/>
    </location>
</feature>
<evidence type="ECO:0000313" key="3">
    <source>
        <dbReference type="Proteomes" id="UP001055553"/>
    </source>
</evidence>
<keyword evidence="1" id="KW-0812">Transmembrane</keyword>
<evidence type="ECO:0000313" key="2">
    <source>
        <dbReference type="EMBL" id="BBL45330.1"/>
    </source>
</evidence>
<feature type="transmembrane region" description="Helical" evidence="1">
    <location>
        <begin position="9"/>
        <end position="32"/>
    </location>
</feature>
<feature type="transmembrane region" description="Helical" evidence="1">
    <location>
        <begin position="103"/>
        <end position="120"/>
    </location>
</feature>
<feature type="transmembrane region" description="Helical" evidence="1">
    <location>
        <begin position="155"/>
        <end position="175"/>
    </location>
</feature>
<feature type="transmembrane region" description="Helical" evidence="1">
    <location>
        <begin position="226"/>
        <end position="246"/>
    </location>
</feature>
<accession>A0A915SEY1</accession>
<dbReference type="KEGG" id="naer:MJ1_0156"/>
<dbReference type="AlphaFoldDB" id="A0A915SEY1"/>
<organism evidence="2 3">
    <name type="scientific">Nanobdella aerobiophila</name>
    <dbReference type="NCBI Taxonomy" id="2586965"/>
    <lineage>
        <taxon>Archaea</taxon>
        <taxon>Nanobdellota</taxon>
        <taxon>Nanobdellia</taxon>
        <taxon>Nanobdellales</taxon>
        <taxon>Nanobdellaceae</taxon>
        <taxon>Nanobdella</taxon>
    </lineage>
</organism>
<protein>
    <submittedName>
        <fullName evidence="2">Glycosyl transferase family 39</fullName>
    </submittedName>
</protein>
<feature type="transmembrane region" description="Helical" evidence="1">
    <location>
        <begin position="280"/>
        <end position="297"/>
    </location>
</feature>
<feature type="transmembrane region" description="Helical" evidence="1">
    <location>
        <begin position="258"/>
        <end position="274"/>
    </location>
</feature>
<proteinExistence type="predicted"/>
<dbReference type="Proteomes" id="UP001055553">
    <property type="component" value="Chromosome"/>
</dbReference>
<keyword evidence="1" id="KW-0472">Membrane</keyword>
<evidence type="ECO:0000256" key="1">
    <source>
        <dbReference type="SAM" id="Phobius"/>
    </source>
</evidence>
<dbReference type="GO" id="GO:0016740">
    <property type="term" value="F:transferase activity"/>
    <property type="evidence" value="ECO:0007669"/>
    <property type="project" value="UniProtKB-KW"/>
</dbReference>
<dbReference type="RefSeq" id="WP_258393369.1">
    <property type="nucleotide sequence ID" value="NZ_AP019769.1"/>
</dbReference>
<keyword evidence="2" id="KW-0808">Transferase</keyword>
<keyword evidence="1" id="KW-1133">Transmembrane helix</keyword>
<sequence length="433" mass="52104">MNKEKLKNIIFVFIISFLPQLIVLITSPKILFWDEYAYLDNIKHVLFNTPYFEYYRFPLLWWILTPIAYITSFNIFIMKLLLISIFSISTIFLYKIIEDKNYIINYILIIFYSINGLILIWGSRIYPDILATSFLIISLYFYIKNNKERNTLLSSLFAVLSVLAKYEYGLIYIPYLIFSKNKERIKIIIYSLIFAIPYFLYNIIFYHNPIYIFIQQARVVYEYSIYQSPLVLIYYLLIFSGIYLLSLIQRIKEDKYKVVYFYTIISLIYITFLVKSKDPRYLLMVLPTFIILTKLFIDKLKGFKMPYFILFTISGIISFYYGFIYLLNYNTNLSNTSLNYIYRASIFLDQYKPKVILTNYLWPMVAYYTDSQVYIMYNTTYLLNRVYPQYIIYTPNCGLDYPFNPENYNLSLIYYYIDPSSCSVYIYKVNGYT</sequence>
<gene>
    <name evidence="2" type="ORF">MJ1_0156</name>
</gene>
<feature type="transmembrane region" description="Helical" evidence="1">
    <location>
        <begin position="125"/>
        <end position="143"/>
    </location>
</feature>
<dbReference type="GeneID" id="74568108"/>
<feature type="transmembrane region" description="Helical" evidence="1">
    <location>
        <begin position="309"/>
        <end position="327"/>
    </location>
</feature>
<name>A0A915SEY1_9ARCH</name>
<keyword evidence="3" id="KW-1185">Reference proteome</keyword>
<dbReference type="EMBL" id="AP019769">
    <property type="protein sequence ID" value="BBL45330.1"/>
    <property type="molecule type" value="Genomic_DNA"/>
</dbReference>
<reference evidence="3" key="1">
    <citation type="journal article" date="2022" name="Int. J. Syst. Evol. Microbiol.">
        <title>Nanobdella aerobiophila gen. nov., sp. nov., a thermoacidophilic, obligate ectosymbiotic archaeon, and proposal of Nanobdellaceae fam. nov., Nanobdellales ord. nov. and Nanobdellia class. nov.</title>
        <authorList>
            <person name="Kato S."/>
            <person name="Ogasawara A."/>
            <person name="Itoh T."/>
            <person name="Sakai H.D."/>
            <person name="Shimizu M."/>
            <person name="Yuki M."/>
            <person name="Kaneko M."/>
            <person name="Takashina T."/>
            <person name="Ohkuma M."/>
        </authorList>
    </citation>
    <scope>NUCLEOTIDE SEQUENCE [LARGE SCALE GENOMIC DNA]</scope>
    <source>
        <strain evidence="3">MJ1</strain>
    </source>
</reference>